<evidence type="ECO:0000313" key="2">
    <source>
        <dbReference type="Proteomes" id="UP000029264"/>
    </source>
</evidence>
<name>A0A094LMM3_9GAMM</name>
<accession>A0A094LMM3</accession>
<reference evidence="1 2" key="1">
    <citation type="submission" date="2014-06" db="EMBL/GenBank/DDBJ databases">
        <title>Shewanella sp. YQH10.</title>
        <authorList>
            <person name="Liu Y."/>
            <person name="Zeng R."/>
        </authorList>
    </citation>
    <scope>NUCLEOTIDE SEQUENCE [LARGE SCALE GENOMIC DNA]</scope>
    <source>
        <strain evidence="1 2">YQH10</strain>
    </source>
</reference>
<protein>
    <submittedName>
        <fullName evidence="1">Uncharacterized protein</fullName>
    </submittedName>
</protein>
<sequence>MFPKKTITEQREQILKTIIPELLPTKLKALGINPPKAELNLLWLIENQNSNFQFLDGVQGRFSKIYKAGVQKQVDFQGQEFNTEANEAEYNLEISKQLLEHLLLHKQLDVETLSKLATALYLAGYYSGAHDYKTNTEKYTDDGFIATVIHPQKGGKAKSRKTMQVKSLCMLIDEELTNELTNVYYSDEVLFNALVEVLSDFALAKNHSATLEQLKGFTNRYPEYSTIKSWFNDRPDRNKRPKTNRAKVTKNRLVEEIKKRFPHSRIKKLIS</sequence>
<gene>
    <name evidence="1" type="ORF">HR45_16910</name>
</gene>
<dbReference type="STRING" id="1515746.HR45_16910"/>
<dbReference type="AlphaFoldDB" id="A0A094LMM3"/>
<dbReference type="RefSeq" id="WP_037445219.1">
    <property type="nucleotide sequence ID" value="NZ_JPEO01000019.1"/>
</dbReference>
<organism evidence="1 2">
    <name type="scientific">Shewanella mangrovi</name>
    <dbReference type="NCBI Taxonomy" id="1515746"/>
    <lineage>
        <taxon>Bacteria</taxon>
        <taxon>Pseudomonadati</taxon>
        <taxon>Pseudomonadota</taxon>
        <taxon>Gammaproteobacteria</taxon>
        <taxon>Alteromonadales</taxon>
        <taxon>Shewanellaceae</taxon>
        <taxon>Shewanella</taxon>
    </lineage>
</organism>
<dbReference type="OrthoDB" id="6272764at2"/>
<proteinExistence type="predicted"/>
<dbReference type="EMBL" id="JPEO01000019">
    <property type="protein sequence ID" value="KFZ36338.1"/>
    <property type="molecule type" value="Genomic_DNA"/>
</dbReference>
<dbReference type="eggNOG" id="ENOG50337WV">
    <property type="taxonomic scope" value="Bacteria"/>
</dbReference>
<comment type="caution">
    <text evidence="1">The sequence shown here is derived from an EMBL/GenBank/DDBJ whole genome shotgun (WGS) entry which is preliminary data.</text>
</comment>
<dbReference type="Proteomes" id="UP000029264">
    <property type="component" value="Unassembled WGS sequence"/>
</dbReference>
<keyword evidence="2" id="KW-1185">Reference proteome</keyword>
<evidence type="ECO:0000313" key="1">
    <source>
        <dbReference type="EMBL" id="KFZ36338.1"/>
    </source>
</evidence>